<evidence type="ECO:0000313" key="1">
    <source>
        <dbReference type="EMBL" id="OEU07469.1"/>
    </source>
</evidence>
<dbReference type="AlphaFoldDB" id="A0A1E7ENC6"/>
<dbReference type="KEGG" id="fcy:FRACYDRAFT_221159"/>
<name>A0A1E7ENC6_9STRA</name>
<dbReference type="InParanoid" id="A0A1E7ENC6"/>
<sequence length="125" mass="14321">MPLNCNMNRMGMASYPVGFDTNIAATKKYNNPNLNKNKLGEVRSMVYPTIDLIYKACNEAKVDCGHLYLYRPPDQVLQSTISIVITIIVYWRQFNYIQHSFNGLNLIYGTIRIGIGDVLDYTMMI</sequence>
<dbReference type="EMBL" id="KV784385">
    <property type="protein sequence ID" value="OEU07469.1"/>
    <property type="molecule type" value="Genomic_DNA"/>
</dbReference>
<dbReference type="Proteomes" id="UP000095751">
    <property type="component" value="Unassembled WGS sequence"/>
</dbReference>
<gene>
    <name evidence="1" type="ORF">FRACYDRAFT_221159</name>
</gene>
<accession>A0A1E7ENC6</accession>
<organism evidence="1 2">
    <name type="scientific">Fragilariopsis cylindrus CCMP1102</name>
    <dbReference type="NCBI Taxonomy" id="635003"/>
    <lineage>
        <taxon>Eukaryota</taxon>
        <taxon>Sar</taxon>
        <taxon>Stramenopiles</taxon>
        <taxon>Ochrophyta</taxon>
        <taxon>Bacillariophyta</taxon>
        <taxon>Bacillariophyceae</taxon>
        <taxon>Bacillariophycidae</taxon>
        <taxon>Bacillariales</taxon>
        <taxon>Bacillariaceae</taxon>
        <taxon>Fragilariopsis</taxon>
    </lineage>
</organism>
<keyword evidence="2" id="KW-1185">Reference proteome</keyword>
<reference evidence="1 2" key="1">
    <citation type="submission" date="2016-09" db="EMBL/GenBank/DDBJ databases">
        <title>Extensive genetic diversity and differential bi-allelic expression allows diatom success in the polar Southern Ocean.</title>
        <authorList>
            <consortium name="DOE Joint Genome Institute"/>
            <person name="Mock T."/>
            <person name="Otillar R.P."/>
            <person name="Strauss J."/>
            <person name="Dupont C."/>
            <person name="Frickenhaus S."/>
            <person name="Maumus F."/>
            <person name="Mcmullan M."/>
            <person name="Sanges R."/>
            <person name="Schmutz J."/>
            <person name="Toseland A."/>
            <person name="Valas R."/>
            <person name="Veluchamy A."/>
            <person name="Ward B.J."/>
            <person name="Allen A."/>
            <person name="Barry K."/>
            <person name="Falciatore A."/>
            <person name="Ferrante M."/>
            <person name="Fortunato A.E."/>
            <person name="Gloeckner G."/>
            <person name="Gruber A."/>
            <person name="Hipkin R."/>
            <person name="Janech M."/>
            <person name="Kroth P."/>
            <person name="Leese F."/>
            <person name="Lindquist E."/>
            <person name="Lyon B.R."/>
            <person name="Martin J."/>
            <person name="Mayer C."/>
            <person name="Parker M."/>
            <person name="Quesneville H."/>
            <person name="Raymond J."/>
            <person name="Uhlig C."/>
            <person name="Valentin K.U."/>
            <person name="Worden A.Z."/>
            <person name="Armbrust E.V."/>
            <person name="Bowler C."/>
            <person name="Green B."/>
            <person name="Moulton V."/>
            <person name="Van Oosterhout C."/>
            <person name="Grigoriev I."/>
        </authorList>
    </citation>
    <scope>NUCLEOTIDE SEQUENCE [LARGE SCALE GENOMIC DNA]</scope>
    <source>
        <strain evidence="1 2">CCMP1102</strain>
    </source>
</reference>
<proteinExistence type="predicted"/>
<evidence type="ECO:0000313" key="2">
    <source>
        <dbReference type="Proteomes" id="UP000095751"/>
    </source>
</evidence>
<protein>
    <submittedName>
        <fullName evidence="1">Uncharacterized protein</fullName>
    </submittedName>
</protein>
<dbReference type="OrthoDB" id="48808at2759"/>